<dbReference type="Pfam" id="PF21708">
    <property type="entry name" value="Glyco_hydro_59_C"/>
    <property type="match status" value="1"/>
</dbReference>
<dbReference type="GO" id="GO:0005764">
    <property type="term" value="C:lysosome"/>
    <property type="evidence" value="ECO:0007669"/>
    <property type="project" value="TreeGrafter"/>
</dbReference>
<evidence type="ECO:0000259" key="3">
    <source>
        <dbReference type="PROSITE" id="PS51173"/>
    </source>
</evidence>
<dbReference type="EC" id="3.2.1.23" evidence="5"/>
<dbReference type="GO" id="GO:0030247">
    <property type="term" value="F:polysaccharide binding"/>
    <property type="evidence" value="ECO:0007669"/>
    <property type="project" value="UniProtKB-UniRule"/>
</dbReference>
<dbReference type="GO" id="GO:0004336">
    <property type="term" value="F:galactosylceramidase activity"/>
    <property type="evidence" value="ECO:0007669"/>
    <property type="project" value="InterPro"/>
</dbReference>
<dbReference type="Pfam" id="PF00553">
    <property type="entry name" value="CBM_2"/>
    <property type="match status" value="1"/>
</dbReference>
<name>A0A0C5VNC1_9GAMM</name>
<dbReference type="Gene3D" id="2.60.120.260">
    <property type="entry name" value="Galactose-binding domain-like"/>
    <property type="match status" value="2"/>
</dbReference>
<dbReference type="PROSITE" id="PS51173">
    <property type="entry name" value="CBM2"/>
    <property type="match status" value="1"/>
</dbReference>
<dbReference type="PATRIC" id="fig|1445510.3.peg.4132"/>
<dbReference type="InterPro" id="IPR012291">
    <property type="entry name" value="CBM2_carb-bd_dom_sf"/>
</dbReference>
<sequence>MSVVTGFSAAKVSGTGEAVLTVQNDWGSGYCANVVITNHGDADIDDWNVTMDFKDSSVVSLWNATLSDNSVTSVDHNSTIIPGGSVSFGFCANINGPDYPAEIVSLEVNGGGSTPPDDGGGTGQPDGSCPSSAENAYQMYFPSIPDRVEAENFDVNGFSDTTPENQDGAYRPDSSVDIKAISGGYAVGWMAPDEWLEYTIYVAYEDDYDVTIRSGAAGTGSTLSLSQCGNSLIDTFNVPSVSAWGQFKTVSAGKIHLKQGMQKFRVTVGNYLDLDWIHIGPYEGDPDAGTVPEPVACTNTGNSSSATSITVDGNHVRSGNVNGLTFKGFGVLSANGTSALLMDYKSQHPEKYAELLKILFGGPNPIMTHVKIEMGNDRNNSTGPDPATMRTANESANVRRAPGFQLAADARKINPNLKVSILRWNAPGWVTNNDQVYTWFKNTILAAYREYGYMVDYVNPGVNERGPDLNWTKQYESRIKSDSTGFQNSTERDLYNRIKIVISDEAGLGSFGGAMVSDASLRNAAPVAAYHYNTDDDSAGNFTRLAEQYDLEVWNSEAQATFSNSAFRPNNNVRDPSVSGTGIGGINGPLEMGNTVIKGFYKSRRTHFIYQPAIGSFYEGGQYAFKELLSARDPWSGWIHYDAGLQVLRHFSWFANAGWENSNNSAGIWRVIPESSYTGATGTNPVNGRNGSPSYMTLAAPDKQDFSTVFVNDSEYTKTYRLKVDNMDFSEQPVLELWETRAADSGEAFNRHYMQYQCNLSADSSGSYNITVKPYSVLTVTSLENIADPAFHTPLPVEGERTVLDTDATGAQQDSNNDMLYADDFDYSSKTVPVIGNGGEIAGIESYVAALGGSKSVMPRYFSDRNGAFEAYLPEGSDNYVLRQQLDQSIMGLGGTWNNGSPITGVGDGRWLNYKASVDVAFENSTHQINNNYAGIGARQQGGSNSHFSEGTPYILKILYDGSWLFQVDAVTVASGNVVTGAGGVRIDGFDSSLYAWHNLALQVVNNHVTAYLDNVKLAEYTDANPRLSGRVNFLSGYYHTRFDNLKVEKVSGYPPYYSELLDNMEIYDLQSNPNEKLIYGGNWSHANGKSMYNYQRSLSVNQGAGATLEYTFDGTGVDILGPNNGSAVLEVTLDGQVVNGSAGTSASKEFYQTYTLRGLSSGVHTVKFRVLSGTLVVDAVAVVQ</sequence>
<accession>A0A0C5VNC1</accession>
<protein>
    <submittedName>
        <fullName evidence="5">Cellobiohydrolase A (1,4-beta-cellobiosidase A)</fullName>
        <ecNumber evidence="5">3.2.1.23</ecNumber>
    </submittedName>
</protein>
<reference evidence="5 6" key="1">
    <citation type="submission" date="2014-01" db="EMBL/GenBank/DDBJ databases">
        <title>Full genme sequencing of cellulolytic bacterium Gynuella sunshinyii YC6258T gen. nov., sp. nov.</title>
        <authorList>
            <person name="Khan H."/>
            <person name="Chung E.J."/>
            <person name="Chung Y.R."/>
        </authorList>
    </citation>
    <scope>NUCLEOTIDE SEQUENCE [LARGE SCALE GENOMIC DNA]</scope>
    <source>
        <strain evidence="5 6">YC6258</strain>
    </source>
</reference>
<dbReference type="GO" id="GO:0016020">
    <property type="term" value="C:membrane"/>
    <property type="evidence" value="ECO:0007669"/>
    <property type="project" value="GOC"/>
</dbReference>
<feature type="region of interest" description="Disordered" evidence="2">
    <location>
        <begin position="107"/>
        <end position="132"/>
    </location>
</feature>
<gene>
    <name evidence="5" type="ORF">YC6258_04161</name>
</gene>
<dbReference type="GO" id="GO:0004565">
    <property type="term" value="F:beta-galactosidase activity"/>
    <property type="evidence" value="ECO:0007669"/>
    <property type="project" value="UniProtKB-EC"/>
</dbReference>
<dbReference type="GO" id="GO:0005975">
    <property type="term" value="P:carbohydrate metabolic process"/>
    <property type="evidence" value="ECO:0007669"/>
    <property type="project" value="InterPro"/>
</dbReference>
<dbReference type="RefSeq" id="WP_169748994.1">
    <property type="nucleotide sequence ID" value="NZ_CP007142.1"/>
</dbReference>
<dbReference type="SMART" id="SM00606">
    <property type="entry name" value="CBD_IV"/>
    <property type="match status" value="1"/>
</dbReference>
<keyword evidence="6" id="KW-1185">Reference proteome</keyword>
<dbReference type="EMBL" id="CP007142">
    <property type="protein sequence ID" value="AJQ96197.1"/>
    <property type="molecule type" value="Genomic_DNA"/>
</dbReference>
<keyword evidence="5" id="KW-0326">Glycosidase</keyword>
<dbReference type="AlphaFoldDB" id="A0A0C5VNC1"/>
<keyword evidence="5" id="KW-0378">Hydrolase</keyword>
<dbReference type="Pfam" id="PF02057">
    <property type="entry name" value="Glyco_hydro_59"/>
    <property type="match status" value="1"/>
</dbReference>
<dbReference type="PANTHER" id="PTHR15172:SF1">
    <property type="entry name" value="GALACTOCEREBROSIDASE"/>
    <property type="match status" value="1"/>
</dbReference>
<evidence type="ECO:0000256" key="2">
    <source>
        <dbReference type="SAM" id="MobiDB-lite"/>
    </source>
</evidence>
<proteinExistence type="predicted"/>
<feature type="domain" description="CBM6" evidence="4">
    <location>
        <begin position="146"/>
        <end position="280"/>
    </location>
</feature>
<dbReference type="InterPro" id="IPR049161">
    <property type="entry name" value="GH59_cat"/>
</dbReference>
<dbReference type="Gene3D" id="2.60.40.290">
    <property type="match status" value="1"/>
</dbReference>
<dbReference type="InterPro" id="IPR017853">
    <property type="entry name" value="GH"/>
</dbReference>
<dbReference type="InterPro" id="IPR005084">
    <property type="entry name" value="CBM6"/>
</dbReference>
<organism evidence="5 6">
    <name type="scientific">Gynuella sunshinyii YC6258</name>
    <dbReference type="NCBI Taxonomy" id="1445510"/>
    <lineage>
        <taxon>Bacteria</taxon>
        <taxon>Pseudomonadati</taxon>
        <taxon>Pseudomonadota</taxon>
        <taxon>Gammaproteobacteria</taxon>
        <taxon>Oceanospirillales</taxon>
        <taxon>Saccharospirillaceae</taxon>
        <taxon>Gynuella</taxon>
    </lineage>
</organism>
<dbReference type="Proteomes" id="UP000032266">
    <property type="component" value="Chromosome"/>
</dbReference>
<evidence type="ECO:0000256" key="1">
    <source>
        <dbReference type="ARBA" id="ARBA00022729"/>
    </source>
</evidence>
<dbReference type="SMART" id="SM00637">
    <property type="entry name" value="CBD_II"/>
    <property type="match status" value="1"/>
</dbReference>
<dbReference type="Pfam" id="PF03422">
    <property type="entry name" value="CBM_6"/>
    <property type="match status" value="1"/>
</dbReference>
<evidence type="ECO:0000313" key="6">
    <source>
        <dbReference type="Proteomes" id="UP000032266"/>
    </source>
</evidence>
<dbReference type="InterPro" id="IPR008965">
    <property type="entry name" value="CBM2/CBM3_carb-bd_dom_sf"/>
</dbReference>
<dbReference type="InterPro" id="IPR006584">
    <property type="entry name" value="Cellulose-bd_IV"/>
</dbReference>
<dbReference type="HOGENOM" id="CLU_004069_1_0_6"/>
<feature type="compositionally biased region" description="Gly residues" evidence="2">
    <location>
        <begin position="109"/>
        <end position="124"/>
    </location>
</feature>
<evidence type="ECO:0000313" key="5">
    <source>
        <dbReference type="EMBL" id="AJQ96197.1"/>
    </source>
</evidence>
<dbReference type="InterPro" id="IPR013780">
    <property type="entry name" value="Glyco_hydro_b"/>
</dbReference>
<feature type="domain" description="CBM2" evidence="3">
    <location>
        <begin position="5"/>
        <end position="116"/>
    </location>
</feature>
<dbReference type="InterPro" id="IPR001919">
    <property type="entry name" value="CBD2"/>
</dbReference>
<dbReference type="CDD" id="cd04080">
    <property type="entry name" value="CBM6_cellulase-like"/>
    <property type="match status" value="1"/>
</dbReference>
<dbReference type="SUPFAM" id="SSF49785">
    <property type="entry name" value="Galactose-binding domain-like"/>
    <property type="match status" value="1"/>
</dbReference>
<dbReference type="InterPro" id="IPR001286">
    <property type="entry name" value="Glyco_hydro_59"/>
</dbReference>
<dbReference type="SUPFAM" id="SSF49384">
    <property type="entry name" value="Carbohydrate-binding domain"/>
    <property type="match status" value="1"/>
</dbReference>
<dbReference type="Gene3D" id="3.20.20.80">
    <property type="entry name" value="Glycosidases"/>
    <property type="match status" value="1"/>
</dbReference>
<dbReference type="PANTHER" id="PTHR15172">
    <property type="entry name" value="GALACTOCEREBROSIDASE"/>
    <property type="match status" value="1"/>
</dbReference>
<keyword evidence="1" id="KW-0732">Signal</keyword>
<evidence type="ECO:0000259" key="4">
    <source>
        <dbReference type="PROSITE" id="PS51175"/>
    </source>
</evidence>
<dbReference type="PROSITE" id="PS51175">
    <property type="entry name" value="CBM6"/>
    <property type="match status" value="1"/>
</dbReference>
<dbReference type="STRING" id="1445510.YC6258_04161"/>
<dbReference type="KEGG" id="gsn:YC6258_04161"/>
<dbReference type="InterPro" id="IPR008979">
    <property type="entry name" value="Galactose-bd-like_sf"/>
</dbReference>
<dbReference type="Gene3D" id="2.60.40.1180">
    <property type="entry name" value="Golgi alpha-mannosidase II"/>
    <property type="match status" value="1"/>
</dbReference>
<dbReference type="GO" id="GO:0006683">
    <property type="term" value="P:galactosylceramide catabolic process"/>
    <property type="evidence" value="ECO:0007669"/>
    <property type="project" value="InterPro"/>
</dbReference>
<dbReference type="Gene3D" id="2.60.120.560">
    <property type="entry name" value="Exo-inulinase, domain 1"/>
    <property type="match status" value="1"/>
</dbReference>
<dbReference type="InterPro" id="IPR049162">
    <property type="entry name" value="GH59_C"/>
</dbReference>
<dbReference type="SUPFAM" id="SSF51445">
    <property type="entry name" value="(Trans)glycosidases"/>
    <property type="match status" value="1"/>
</dbReference>